<reference evidence="2 3" key="1">
    <citation type="submission" date="2019-05" db="EMBL/GenBank/DDBJ databases">
        <authorList>
            <consortium name="Pathogen Informatics"/>
        </authorList>
    </citation>
    <scope>NUCLEOTIDE SEQUENCE [LARGE SCALE GENOMIC DNA]</scope>
    <source>
        <strain evidence="2 3">NCTC13032</strain>
    </source>
</reference>
<evidence type="ECO:0000256" key="1">
    <source>
        <dbReference type="SAM" id="MobiDB-lite"/>
    </source>
</evidence>
<proteinExistence type="predicted"/>
<protein>
    <submittedName>
        <fullName evidence="2">Uncharacterized protein</fullName>
    </submittedName>
</protein>
<organism evidence="2 3">
    <name type="scientific">Leclercia adecarboxylata</name>
    <dbReference type="NCBI Taxonomy" id="83655"/>
    <lineage>
        <taxon>Bacteria</taxon>
        <taxon>Pseudomonadati</taxon>
        <taxon>Pseudomonadota</taxon>
        <taxon>Gammaproteobacteria</taxon>
        <taxon>Enterobacterales</taxon>
        <taxon>Enterobacteriaceae</taxon>
        <taxon>Leclercia</taxon>
    </lineage>
</organism>
<evidence type="ECO:0000313" key="2">
    <source>
        <dbReference type="EMBL" id="VTP73399.1"/>
    </source>
</evidence>
<dbReference type="AlphaFoldDB" id="A0A4U9IDC4"/>
<feature type="region of interest" description="Disordered" evidence="1">
    <location>
        <begin position="1"/>
        <end position="25"/>
    </location>
</feature>
<accession>A0A4U9IDC4</accession>
<gene>
    <name evidence="2" type="ORF">NCTC13032_05267</name>
</gene>
<dbReference type="Gene3D" id="3.90.70.10">
    <property type="entry name" value="Cysteine proteinases"/>
    <property type="match status" value="1"/>
</dbReference>
<dbReference type="EMBL" id="LR590464">
    <property type="protein sequence ID" value="VTP73399.1"/>
    <property type="molecule type" value="Genomic_DNA"/>
</dbReference>
<name>A0A4U9IDC4_9ENTR</name>
<evidence type="ECO:0000313" key="3">
    <source>
        <dbReference type="Proteomes" id="UP000310719"/>
    </source>
</evidence>
<sequence>MIPPDRIESTSQTQGRQDPRQSHDDPLLDALMIVCKLHNIATSRNVLTTGLPLEAPYADD</sequence>
<dbReference type="Proteomes" id="UP000310719">
    <property type="component" value="Chromosome"/>
</dbReference>